<dbReference type="FunFam" id="3.40.50.300:FF:000016">
    <property type="entry name" value="Oligopeptide ABC transporter ATP-binding component"/>
    <property type="match status" value="2"/>
</dbReference>
<dbReference type="STRING" id="991905.SL003B_2174"/>
<reference evidence="18 19" key="1">
    <citation type="journal article" date="2011" name="J. Bacteriol.">
        <title>Complete genome sequence of Polymorphum gilvum SL003B-26A1T, a crude oil-degrading bacterium from oil-polluted saline soil.</title>
        <authorList>
            <person name="Li S.G."/>
            <person name="Tang Y.Q."/>
            <person name="Nie Y."/>
            <person name="Cai M."/>
            <person name="Wu X.L."/>
        </authorList>
    </citation>
    <scope>NUCLEOTIDE SEQUENCE [LARGE SCALE GENOMIC DNA]</scope>
    <source>
        <strain evidence="19">LMG 25793 / CGMCC 1.9160 / SL003B-26A1</strain>
    </source>
</reference>
<comment type="subcellular location">
    <subcellularLocation>
        <location evidence="1">Cell inner membrane</location>
        <topology evidence="1">Peripheral membrane protein</topology>
    </subcellularLocation>
</comment>
<dbReference type="Gene3D" id="3.40.50.300">
    <property type="entry name" value="P-loop containing nucleotide triphosphate hydrolases"/>
    <property type="match status" value="2"/>
</dbReference>
<sequence>MTHPVISVEDLCVRFGSHDAVKGLSFAIAPRETLALVGESGSGKSATALSILRLIEREGGRIASGRILLRDGDAEIDLTALSDADLTTVRGNHISMVFQEPMTSLNPVLTIGDQVGEVFIRHRGMGARQALAAARDALDQVRIPEPARRLAQYPHELSGGLRQRVMIAMALACRPRLLIADEPSTALDVTTQAEILDLIRSLQEEIGMAILFITHDMGVVAEIADRVAVLRNGVKVEEAPVHALFAAPKAAYSRQLMAATPKLGSGTCAKPAGSGCVLEVKDLSTRFPLRSGLLKRVQAEIHAVSNVSFSLAEGETLGLVGESGCGKSTLARSVLRLIEPAAGTVRLAGQTLTGLSADRLRPARRHAQMIFQDPFASLNPRLPVHELVTEPARIHGLVTARDQRDLAVSLIEKVGLEADAIHRYPHQFSGGQRQRLCIARALSVKPKLIVADEAVSALDVSIARQVTDLMLDLQEQEGLAFLFISHDMAVVERLSHRIAVMYGGRIVEMGPSAEILANPRHSYTKRLLAAVPTPDPERRRQDRSPVALSAPVIVRPRGETVPELPLQEIVPGHFVRTEAA</sequence>
<evidence type="ECO:0000256" key="3">
    <source>
        <dbReference type="ARBA" id="ARBA00022448"/>
    </source>
</evidence>
<dbReference type="GO" id="GO:0005524">
    <property type="term" value="F:ATP binding"/>
    <property type="evidence" value="ECO:0007669"/>
    <property type="project" value="UniProtKB-KW"/>
</dbReference>
<dbReference type="GO" id="GO:0015833">
    <property type="term" value="P:peptide transport"/>
    <property type="evidence" value="ECO:0007669"/>
    <property type="project" value="InterPro"/>
</dbReference>
<proteinExistence type="inferred from homology"/>
<evidence type="ECO:0000256" key="10">
    <source>
        <dbReference type="ARBA" id="ARBA00022967"/>
    </source>
</evidence>
<keyword evidence="8" id="KW-0378">Hydrolase</keyword>
<dbReference type="SMART" id="SM00382">
    <property type="entry name" value="AAA"/>
    <property type="match status" value="2"/>
</dbReference>
<evidence type="ECO:0000256" key="15">
    <source>
        <dbReference type="ARBA" id="ARBA00041187"/>
    </source>
</evidence>
<evidence type="ECO:0000256" key="6">
    <source>
        <dbReference type="ARBA" id="ARBA00022737"/>
    </source>
</evidence>
<dbReference type="NCBIfam" id="NF007739">
    <property type="entry name" value="PRK10419.1"/>
    <property type="match status" value="2"/>
</dbReference>
<dbReference type="SUPFAM" id="SSF52540">
    <property type="entry name" value="P-loop containing nucleoside triphosphate hydrolases"/>
    <property type="match status" value="2"/>
</dbReference>
<accession>F2IYY4</accession>
<comment type="similarity">
    <text evidence="13">Belongs to the ABC transporter superfamily. Glutathione importer (TC 3.A.1.5.11) family.</text>
</comment>
<evidence type="ECO:0000256" key="14">
    <source>
        <dbReference type="ARBA" id="ARBA00039050"/>
    </source>
</evidence>
<evidence type="ECO:0000256" key="2">
    <source>
        <dbReference type="ARBA" id="ARBA00011469"/>
    </source>
</evidence>
<dbReference type="InterPro" id="IPR027417">
    <property type="entry name" value="P-loop_NTPase"/>
</dbReference>
<dbReference type="NCBIfam" id="NF008453">
    <property type="entry name" value="PRK11308.1"/>
    <property type="match status" value="2"/>
</dbReference>
<comment type="subunit">
    <text evidence="2">The complex is composed of two ATP-binding proteins (GsiA), two transmembrane proteins (GsiC and GsiD) and a solute-binding protein (GsiB).</text>
</comment>
<dbReference type="GO" id="GO:0055085">
    <property type="term" value="P:transmembrane transport"/>
    <property type="evidence" value="ECO:0007669"/>
    <property type="project" value="UniProtKB-ARBA"/>
</dbReference>
<evidence type="ECO:0000256" key="5">
    <source>
        <dbReference type="ARBA" id="ARBA00022519"/>
    </source>
</evidence>
<dbReference type="PANTHER" id="PTHR43776:SF15">
    <property type="entry name" value="GLUTATHIONE IMPORT ATP-BINDING PROTEIN GSIA"/>
    <property type="match status" value="1"/>
</dbReference>
<dbReference type="AlphaFoldDB" id="F2IYY4"/>
<evidence type="ECO:0000256" key="4">
    <source>
        <dbReference type="ARBA" id="ARBA00022475"/>
    </source>
</evidence>
<dbReference type="InterPro" id="IPR013563">
    <property type="entry name" value="Oligopep_ABC_C"/>
</dbReference>
<dbReference type="PROSITE" id="PS00211">
    <property type="entry name" value="ABC_TRANSPORTER_1"/>
    <property type="match status" value="1"/>
</dbReference>
<dbReference type="KEGG" id="pgv:SL003B_2174"/>
<comment type="catalytic activity">
    <reaction evidence="16">
        <text>glutathione(out) + ATP + H2O = glutathione(in) + ADP + phosphate + H(+)</text>
        <dbReference type="Rhea" id="RHEA:29791"/>
        <dbReference type="ChEBI" id="CHEBI:15377"/>
        <dbReference type="ChEBI" id="CHEBI:15378"/>
        <dbReference type="ChEBI" id="CHEBI:30616"/>
        <dbReference type="ChEBI" id="CHEBI:43474"/>
        <dbReference type="ChEBI" id="CHEBI:57925"/>
        <dbReference type="ChEBI" id="CHEBI:456216"/>
        <dbReference type="EC" id="7.4.2.10"/>
    </reaction>
</comment>
<dbReference type="Pfam" id="PF00005">
    <property type="entry name" value="ABC_tran"/>
    <property type="match status" value="2"/>
</dbReference>
<feature type="domain" description="ABC transporter" evidence="17">
    <location>
        <begin position="278"/>
        <end position="528"/>
    </location>
</feature>
<keyword evidence="6" id="KW-0677">Repeat</keyword>
<evidence type="ECO:0000256" key="8">
    <source>
        <dbReference type="ARBA" id="ARBA00022801"/>
    </source>
</evidence>
<gene>
    <name evidence="18" type="ordered locus">SL003B_2174</name>
</gene>
<evidence type="ECO:0000259" key="17">
    <source>
        <dbReference type="PROSITE" id="PS50893"/>
    </source>
</evidence>
<dbReference type="OrthoDB" id="9802264at2"/>
<dbReference type="InterPro" id="IPR003439">
    <property type="entry name" value="ABC_transporter-like_ATP-bd"/>
</dbReference>
<keyword evidence="9" id="KW-0067">ATP-binding</keyword>
<keyword evidence="7" id="KW-0547">Nucleotide-binding</keyword>
<dbReference type="Pfam" id="PF08352">
    <property type="entry name" value="oligo_HPY"/>
    <property type="match status" value="1"/>
</dbReference>
<comment type="function">
    <text evidence="12">Part of the ABC transporter complex GsiABCD involved in glutathione import. Responsible for energy coupling to the transport system.</text>
</comment>
<protein>
    <recommendedName>
        <fullName evidence="15">Glutathione import ATP-binding protein GsiA</fullName>
        <ecNumber evidence="14">7.4.2.10</ecNumber>
    </recommendedName>
</protein>
<keyword evidence="10" id="KW-1278">Translocase</keyword>
<evidence type="ECO:0000256" key="1">
    <source>
        <dbReference type="ARBA" id="ARBA00004417"/>
    </source>
</evidence>
<keyword evidence="5" id="KW-0997">Cell inner membrane</keyword>
<keyword evidence="4" id="KW-1003">Cell membrane</keyword>
<dbReference type="PATRIC" id="fig|991905.3.peg.2229"/>
<dbReference type="RefSeq" id="WP_013652917.1">
    <property type="nucleotide sequence ID" value="NC_015259.1"/>
</dbReference>
<evidence type="ECO:0000256" key="11">
    <source>
        <dbReference type="ARBA" id="ARBA00023136"/>
    </source>
</evidence>
<dbReference type="InterPro" id="IPR050319">
    <property type="entry name" value="ABC_transp_ATP-bind"/>
</dbReference>
<dbReference type="PANTHER" id="PTHR43776">
    <property type="entry name" value="TRANSPORT ATP-BINDING PROTEIN"/>
    <property type="match status" value="1"/>
</dbReference>
<keyword evidence="11" id="KW-0472">Membrane</keyword>
<dbReference type="EMBL" id="CP002568">
    <property type="protein sequence ID" value="ADZ70599.1"/>
    <property type="molecule type" value="Genomic_DNA"/>
</dbReference>
<evidence type="ECO:0000256" key="13">
    <source>
        <dbReference type="ARBA" id="ARBA00038416"/>
    </source>
</evidence>
<evidence type="ECO:0000256" key="12">
    <source>
        <dbReference type="ARBA" id="ARBA00037530"/>
    </source>
</evidence>
<dbReference type="CDD" id="cd03257">
    <property type="entry name" value="ABC_NikE_OppD_transporters"/>
    <property type="match status" value="2"/>
</dbReference>
<dbReference type="GO" id="GO:0005886">
    <property type="term" value="C:plasma membrane"/>
    <property type="evidence" value="ECO:0007669"/>
    <property type="project" value="UniProtKB-SubCell"/>
</dbReference>
<dbReference type="PROSITE" id="PS50893">
    <property type="entry name" value="ABC_TRANSPORTER_2"/>
    <property type="match status" value="2"/>
</dbReference>
<evidence type="ECO:0000256" key="9">
    <source>
        <dbReference type="ARBA" id="ARBA00022840"/>
    </source>
</evidence>
<dbReference type="Proteomes" id="UP000008130">
    <property type="component" value="Chromosome"/>
</dbReference>
<keyword evidence="3" id="KW-0813">Transport</keyword>
<organism evidence="18 19">
    <name type="scientific">Polymorphum gilvum (strain LMG 25793 / CGMCC 1.9160 / SL003B-26A1)</name>
    <dbReference type="NCBI Taxonomy" id="991905"/>
    <lineage>
        <taxon>Bacteria</taxon>
        <taxon>Pseudomonadati</taxon>
        <taxon>Pseudomonadota</taxon>
        <taxon>Alphaproteobacteria</taxon>
        <taxon>Rhodobacterales</taxon>
        <taxon>Paracoccaceae</taxon>
        <taxon>Polymorphum</taxon>
    </lineage>
</organism>
<dbReference type="GO" id="GO:0016887">
    <property type="term" value="F:ATP hydrolysis activity"/>
    <property type="evidence" value="ECO:0007669"/>
    <property type="project" value="InterPro"/>
</dbReference>
<dbReference type="InterPro" id="IPR003593">
    <property type="entry name" value="AAA+_ATPase"/>
</dbReference>
<feature type="domain" description="ABC transporter" evidence="17">
    <location>
        <begin position="6"/>
        <end position="257"/>
    </location>
</feature>
<dbReference type="eggNOG" id="COG4172">
    <property type="taxonomic scope" value="Bacteria"/>
</dbReference>
<dbReference type="EC" id="7.4.2.10" evidence="14"/>
<dbReference type="HOGENOM" id="CLU_000604_86_3_5"/>
<evidence type="ECO:0000313" key="19">
    <source>
        <dbReference type="Proteomes" id="UP000008130"/>
    </source>
</evidence>
<keyword evidence="19" id="KW-1185">Reference proteome</keyword>
<name>F2IYY4_POLGS</name>
<evidence type="ECO:0000313" key="18">
    <source>
        <dbReference type="EMBL" id="ADZ70599.1"/>
    </source>
</evidence>
<evidence type="ECO:0000256" key="16">
    <source>
        <dbReference type="ARBA" id="ARBA00047640"/>
    </source>
</evidence>
<dbReference type="InterPro" id="IPR017871">
    <property type="entry name" value="ABC_transporter-like_CS"/>
</dbReference>
<evidence type="ECO:0000256" key="7">
    <source>
        <dbReference type="ARBA" id="ARBA00022741"/>
    </source>
</evidence>